<name>A0A385Q2V0_9FIRM</name>
<dbReference type="RefSeq" id="WP_111525124.1">
    <property type="nucleotide sequence ID" value="NZ_CP032364.1"/>
</dbReference>
<organism evidence="1 2">
    <name type="scientific">Lachnoanaerobaculum umeaense</name>
    <dbReference type="NCBI Taxonomy" id="617123"/>
    <lineage>
        <taxon>Bacteria</taxon>
        <taxon>Bacillati</taxon>
        <taxon>Bacillota</taxon>
        <taxon>Clostridia</taxon>
        <taxon>Lachnospirales</taxon>
        <taxon>Lachnospiraceae</taxon>
        <taxon>Lachnoanaerobaculum</taxon>
    </lineage>
</organism>
<keyword evidence="2" id="KW-1185">Reference proteome</keyword>
<accession>A0A385Q2V0</accession>
<evidence type="ECO:0000313" key="1">
    <source>
        <dbReference type="EMBL" id="AYB00699.1"/>
    </source>
</evidence>
<gene>
    <name evidence="1" type="ORF">D4A81_12600</name>
</gene>
<evidence type="ECO:0000313" key="2">
    <source>
        <dbReference type="Proteomes" id="UP000265562"/>
    </source>
</evidence>
<reference evidence="1 2" key="1">
    <citation type="submission" date="2018-09" db="EMBL/GenBank/DDBJ databases">
        <title>Genome sequencing of Lachnoanaerobaculum umeaense DSM 23576.</title>
        <authorList>
            <person name="Kook J.-K."/>
            <person name="Park S.-N."/>
            <person name="Lim Y.K."/>
        </authorList>
    </citation>
    <scope>NUCLEOTIDE SEQUENCE [LARGE SCALE GENOMIC DNA]</scope>
    <source>
        <strain evidence="2">DSM 23576 \ CCUG 58757</strain>
    </source>
</reference>
<dbReference type="Proteomes" id="UP000265562">
    <property type="component" value="Chromosome"/>
</dbReference>
<dbReference type="AlphaFoldDB" id="A0A385Q2V0"/>
<dbReference type="OrthoDB" id="2062630at2"/>
<protein>
    <submittedName>
        <fullName evidence="1">Uncharacterized protein</fullName>
    </submittedName>
</protein>
<dbReference type="EMBL" id="CP032364">
    <property type="protein sequence ID" value="AYB00699.1"/>
    <property type="molecule type" value="Genomic_DNA"/>
</dbReference>
<dbReference type="KEGG" id="lua:D4A81_12600"/>
<sequence length="162" mass="18365">MNDTFYELLVKKNKPDTTALILSAINIIAIVFLFILSLSFQPAIILAVGLGLVFYYFVYPKISVEYEYSLLNSDLTVDAIYNKTKRKNILTMDIKTLEAAFPTSSPKMNSRRNGKQIDCSTSDMQSSYCLIFPNSGENILLFITPDDHLLDMLKRVAPRAFM</sequence>
<proteinExistence type="predicted"/>